<dbReference type="Proteomes" id="UP000800036">
    <property type="component" value="Unassembled WGS sequence"/>
</dbReference>
<dbReference type="OrthoDB" id="5415522at2759"/>
<protein>
    <submittedName>
        <fullName evidence="1">Uncharacterized protein</fullName>
    </submittedName>
</protein>
<evidence type="ECO:0000313" key="2">
    <source>
        <dbReference type="Proteomes" id="UP000800036"/>
    </source>
</evidence>
<name>A0A6A5V5S9_9PLEO</name>
<dbReference type="EMBL" id="ML976685">
    <property type="protein sequence ID" value="KAF1972793.1"/>
    <property type="molecule type" value="Genomic_DNA"/>
</dbReference>
<sequence>MSQRTLRQVYTTIYAGINSKGSCYSLRVYGSYSSYRTAYYYRNSDGSFYYANADGSTYWNDGKGKSRFTRETKTNGPRNMKDAGTKDAMLQHSFQFILNALYRSVKIRSVTVERIISMSPDATRYVTGAIVFSTILS</sequence>
<proteinExistence type="predicted"/>
<dbReference type="AlphaFoldDB" id="A0A6A5V5S9"/>
<keyword evidence="2" id="KW-1185">Reference proteome</keyword>
<reference evidence="1" key="1">
    <citation type="journal article" date="2020" name="Stud. Mycol.">
        <title>101 Dothideomycetes genomes: a test case for predicting lifestyles and emergence of pathogens.</title>
        <authorList>
            <person name="Haridas S."/>
            <person name="Albert R."/>
            <person name="Binder M."/>
            <person name="Bloem J."/>
            <person name="Labutti K."/>
            <person name="Salamov A."/>
            <person name="Andreopoulos B."/>
            <person name="Baker S."/>
            <person name="Barry K."/>
            <person name="Bills G."/>
            <person name="Bluhm B."/>
            <person name="Cannon C."/>
            <person name="Castanera R."/>
            <person name="Culley D."/>
            <person name="Daum C."/>
            <person name="Ezra D."/>
            <person name="Gonzalez J."/>
            <person name="Henrissat B."/>
            <person name="Kuo A."/>
            <person name="Liang C."/>
            <person name="Lipzen A."/>
            <person name="Lutzoni F."/>
            <person name="Magnuson J."/>
            <person name="Mondo S."/>
            <person name="Nolan M."/>
            <person name="Ohm R."/>
            <person name="Pangilinan J."/>
            <person name="Park H.-J."/>
            <person name="Ramirez L."/>
            <person name="Alfaro M."/>
            <person name="Sun H."/>
            <person name="Tritt A."/>
            <person name="Yoshinaga Y."/>
            <person name="Zwiers L.-H."/>
            <person name="Turgeon B."/>
            <person name="Goodwin S."/>
            <person name="Spatafora J."/>
            <person name="Crous P."/>
            <person name="Grigoriev I."/>
        </authorList>
    </citation>
    <scope>NUCLEOTIDE SEQUENCE</scope>
    <source>
        <strain evidence="1">CBS 107.79</strain>
    </source>
</reference>
<organism evidence="1 2">
    <name type="scientific">Bimuria novae-zelandiae CBS 107.79</name>
    <dbReference type="NCBI Taxonomy" id="1447943"/>
    <lineage>
        <taxon>Eukaryota</taxon>
        <taxon>Fungi</taxon>
        <taxon>Dikarya</taxon>
        <taxon>Ascomycota</taxon>
        <taxon>Pezizomycotina</taxon>
        <taxon>Dothideomycetes</taxon>
        <taxon>Pleosporomycetidae</taxon>
        <taxon>Pleosporales</taxon>
        <taxon>Massarineae</taxon>
        <taxon>Didymosphaeriaceae</taxon>
        <taxon>Bimuria</taxon>
    </lineage>
</organism>
<evidence type="ECO:0000313" key="1">
    <source>
        <dbReference type="EMBL" id="KAF1972793.1"/>
    </source>
</evidence>
<gene>
    <name evidence="1" type="ORF">BU23DRAFT_158554</name>
</gene>
<accession>A0A6A5V5S9</accession>